<keyword evidence="2" id="KW-0378">Hydrolase</keyword>
<name>A0A839IVJ9_9GAMM</name>
<feature type="region of interest" description="Disordered" evidence="1">
    <location>
        <begin position="282"/>
        <end position="305"/>
    </location>
</feature>
<evidence type="ECO:0000313" key="2">
    <source>
        <dbReference type="EMBL" id="MBB1488644.1"/>
    </source>
</evidence>
<sequence>MIKGFAITPPVLGRISIGHLIENAQGKRLPKKDDQFTLTSQVQTREGWVVHPLDQVLRQAQPDQKLRAIPVRVLFNDPDLSLRAEYTLFDRQTARPVCTGDGQECRRMSQEGLKTLPCPGPSLCEFGKGGLCKVYGRLNVSVNTEQDSDDLGSFIFRTTGYNSIRTLAARLRYLQAVSGDLLSCMNLVLRLRGKSTTQSYRTPIFYVDLTLPDGVSLEDAILQARVRHESRQEVGFDQVALDQAARLGFANAWFEETEEDIPALLTEFCPEDSTPEVTAVSAPAAADSANPSLKQKLTERISATH</sequence>
<organism evidence="2 3">
    <name type="scientific">Oceanospirillum sediminis</name>
    <dbReference type="NCBI Taxonomy" id="2760088"/>
    <lineage>
        <taxon>Bacteria</taxon>
        <taxon>Pseudomonadati</taxon>
        <taxon>Pseudomonadota</taxon>
        <taxon>Gammaproteobacteria</taxon>
        <taxon>Oceanospirillales</taxon>
        <taxon>Oceanospirillaceae</taxon>
        <taxon>Oceanospirillum</taxon>
    </lineage>
</organism>
<comment type="caution">
    <text evidence="2">The sequence shown here is derived from an EMBL/GenBank/DDBJ whole genome shotgun (WGS) entry which is preliminary data.</text>
</comment>
<dbReference type="EMBL" id="JACJFM010000032">
    <property type="protein sequence ID" value="MBB1488644.1"/>
    <property type="molecule type" value="Genomic_DNA"/>
</dbReference>
<evidence type="ECO:0000313" key="3">
    <source>
        <dbReference type="Proteomes" id="UP000565262"/>
    </source>
</evidence>
<dbReference type="Pfam" id="PF18897">
    <property type="entry name" value="Gp3-like"/>
    <property type="match status" value="1"/>
</dbReference>
<evidence type="ECO:0000256" key="1">
    <source>
        <dbReference type="SAM" id="MobiDB-lite"/>
    </source>
</evidence>
<dbReference type="InterPro" id="IPR043991">
    <property type="entry name" value="Gp3-like"/>
</dbReference>
<dbReference type="GO" id="GO:0016787">
    <property type="term" value="F:hydrolase activity"/>
    <property type="evidence" value="ECO:0007669"/>
    <property type="project" value="UniProtKB-KW"/>
</dbReference>
<proteinExistence type="predicted"/>
<dbReference type="AlphaFoldDB" id="A0A839IVJ9"/>
<dbReference type="RefSeq" id="WP_182810416.1">
    <property type="nucleotide sequence ID" value="NZ_JACJFM010000032.1"/>
</dbReference>
<keyword evidence="3" id="KW-1185">Reference proteome</keyword>
<accession>A0A839IVJ9</accession>
<reference evidence="2 3" key="1">
    <citation type="submission" date="2020-08" db="EMBL/GenBank/DDBJ databases">
        <title>Oceanospirillum sp. nov. isolated from marine sediment.</title>
        <authorList>
            <person name="Ji X."/>
        </authorList>
    </citation>
    <scope>NUCLEOTIDE SEQUENCE [LARGE SCALE GENOMIC DNA]</scope>
    <source>
        <strain evidence="2 3">D5</strain>
    </source>
</reference>
<dbReference type="Proteomes" id="UP000565262">
    <property type="component" value="Unassembled WGS sequence"/>
</dbReference>
<feature type="compositionally biased region" description="Polar residues" evidence="1">
    <location>
        <begin position="290"/>
        <end position="305"/>
    </location>
</feature>
<gene>
    <name evidence="2" type="ORF">H4O21_18720</name>
</gene>
<protein>
    <submittedName>
        <fullName evidence="2">Hydrolase or metal-binding protein</fullName>
    </submittedName>
</protein>